<evidence type="ECO:0000256" key="1">
    <source>
        <dbReference type="ARBA" id="ARBA00002598"/>
    </source>
</evidence>
<keyword evidence="3" id="KW-1003">Cell membrane</keyword>
<evidence type="ECO:0008006" key="13">
    <source>
        <dbReference type="Google" id="ProtNLM"/>
    </source>
</evidence>
<comment type="function">
    <text evidence="1">Fluoride channel required for the rapid expulsion of cytoplasmic fluoride.</text>
</comment>
<evidence type="ECO:0000256" key="5">
    <source>
        <dbReference type="ARBA" id="ARBA00022989"/>
    </source>
</evidence>
<keyword evidence="12" id="KW-1185">Reference proteome</keyword>
<feature type="transmembrane region" description="Helical" evidence="10">
    <location>
        <begin position="404"/>
        <end position="428"/>
    </location>
</feature>
<dbReference type="PANTHER" id="PTHR28259">
    <property type="entry name" value="FLUORIDE EXPORT PROTEIN 1-RELATED"/>
    <property type="match status" value="1"/>
</dbReference>
<feature type="transmembrane region" description="Helical" evidence="10">
    <location>
        <begin position="233"/>
        <end position="252"/>
    </location>
</feature>
<keyword evidence="5 10" id="KW-1133">Transmembrane helix</keyword>
<evidence type="ECO:0000256" key="7">
    <source>
        <dbReference type="ARBA" id="ARBA00035120"/>
    </source>
</evidence>
<evidence type="ECO:0000256" key="9">
    <source>
        <dbReference type="SAM" id="MobiDB-lite"/>
    </source>
</evidence>
<evidence type="ECO:0000256" key="2">
    <source>
        <dbReference type="ARBA" id="ARBA00004651"/>
    </source>
</evidence>
<sequence length="439" mass="48353">MANSDLPIGPYDVPESWTNLDEIEAVPPIENPDELPVYRHTTLEGERSREQEHSEDRERWSHRPGSRAPEQLQLQIEEEDSNEDKPSKAALQLYVHSYLIFFSIWGTLARKGMAYLTTYAGTPIIFDTIWVNFTGCLIMGFVLEDRKMFLYEWGSPTYHRQILMERKRQKDEQSGESSGHDSIDLNAAKKSFLSTKRSIPLYIGLTVGFCGSFTTFSGFILDAFLALRTDRNGGYSFMALTGILIATVSISLSGFKAGAQLAIAFEGVMPALPYIFMRKYLDRSAVLIGLGSWLGAVLLCIFSPHDAWRGRMLFALVLSPLGTFARFHLATCLNGRSASFPAGTFAANVLGSIILAAAWDVEHAAVGGVVGCQVLRGVEDGFTGCLSTVSTWVTEISSLKRKHAYFYGLASILTSLVAVILVSGSMAWSTGIHEPLCIS</sequence>
<dbReference type="Pfam" id="PF02537">
    <property type="entry name" value="CRCB"/>
    <property type="match status" value="2"/>
</dbReference>
<keyword evidence="4 10" id="KW-0812">Transmembrane</keyword>
<feature type="compositionally biased region" description="Basic and acidic residues" evidence="9">
    <location>
        <begin position="41"/>
        <end position="61"/>
    </location>
</feature>
<protein>
    <recommendedName>
        <fullName evidence="13">Fluoride export protein 1</fullName>
    </recommendedName>
</protein>
<keyword evidence="6 10" id="KW-0472">Membrane</keyword>
<evidence type="ECO:0000313" key="12">
    <source>
        <dbReference type="Proteomes" id="UP000766486"/>
    </source>
</evidence>
<evidence type="ECO:0000256" key="8">
    <source>
        <dbReference type="ARBA" id="ARBA00035585"/>
    </source>
</evidence>
<dbReference type="EMBL" id="CABFNS010000863">
    <property type="protein sequence ID" value="VUC33467.1"/>
    <property type="molecule type" value="Genomic_DNA"/>
</dbReference>
<proteinExistence type="inferred from homology"/>
<evidence type="ECO:0000256" key="4">
    <source>
        <dbReference type="ARBA" id="ARBA00022692"/>
    </source>
</evidence>
<feature type="transmembrane region" description="Helical" evidence="10">
    <location>
        <begin position="284"/>
        <end position="304"/>
    </location>
</feature>
<comment type="caution">
    <text evidence="11">The sequence shown here is derived from an EMBL/GenBank/DDBJ whole genome shotgun (WGS) entry which is preliminary data.</text>
</comment>
<evidence type="ECO:0000256" key="3">
    <source>
        <dbReference type="ARBA" id="ARBA00022475"/>
    </source>
</evidence>
<gene>
    <name evidence="11" type="ORF">CLO192961_LOCUS352169</name>
</gene>
<evidence type="ECO:0000256" key="10">
    <source>
        <dbReference type="SAM" id="Phobius"/>
    </source>
</evidence>
<feature type="transmembrane region" description="Helical" evidence="10">
    <location>
        <begin position="120"/>
        <end position="143"/>
    </location>
</feature>
<name>A0ABY6UQ35_BIOOC</name>
<organism evidence="11 12">
    <name type="scientific">Bionectria ochroleuca</name>
    <name type="common">Gliocladium roseum</name>
    <dbReference type="NCBI Taxonomy" id="29856"/>
    <lineage>
        <taxon>Eukaryota</taxon>
        <taxon>Fungi</taxon>
        <taxon>Dikarya</taxon>
        <taxon>Ascomycota</taxon>
        <taxon>Pezizomycotina</taxon>
        <taxon>Sordariomycetes</taxon>
        <taxon>Hypocreomycetidae</taxon>
        <taxon>Hypocreales</taxon>
        <taxon>Bionectriaceae</taxon>
        <taxon>Clonostachys</taxon>
    </lineage>
</organism>
<feature type="transmembrane region" description="Helical" evidence="10">
    <location>
        <begin position="89"/>
        <end position="108"/>
    </location>
</feature>
<dbReference type="InterPro" id="IPR003691">
    <property type="entry name" value="FluC"/>
</dbReference>
<dbReference type="PANTHER" id="PTHR28259:SF1">
    <property type="entry name" value="FLUORIDE EXPORT PROTEIN 1-RELATED"/>
    <property type="match status" value="1"/>
</dbReference>
<dbReference type="Proteomes" id="UP000766486">
    <property type="component" value="Unassembled WGS sequence"/>
</dbReference>
<accession>A0ABY6UQ35</accession>
<comment type="catalytic activity">
    <reaction evidence="8">
        <text>fluoride(in) = fluoride(out)</text>
        <dbReference type="Rhea" id="RHEA:76159"/>
        <dbReference type="ChEBI" id="CHEBI:17051"/>
    </reaction>
    <physiologicalReaction direction="left-to-right" evidence="8">
        <dbReference type="Rhea" id="RHEA:76160"/>
    </physiologicalReaction>
</comment>
<feature type="transmembrane region" description="Helical" evidence="10">
    <location>
        <begin position="199"/>
        <end position="221"/>
    </location>
</feature>
<reference evidence="11 12" key="1">
    <citation type="submission" date="2019-06" db="EMBL/GenBank/DDBJ databases">
        <authorList>
            <person name="Broberg M."/>
        </authorList>
    </citation>
    <scope>NUCLEOTIDE SEQUENCE [LARGE SCALE GENOMIC DNA]</scope>
</reference>
<feature type="region of interest" description="Disordered" evidence="9">
    <location>
        <begin position="25"/>
        <end position="69"/>
    </location>
</feature>
<comment type="subcellular location">
    <subcellularLocation>
        <location evidence="2">Cell membrane</location>
        <topology evidence="2">Multi-pass membrane protein</topology>
    </subcellularLocation>
</comment>
<evidence type="ECO:0000256" key="6">
    <source>
        <dbReference type="ARBA" id="ARBA00023136"/>
    </source>
</evidence>
<evidence type="ECO:0000313" key="11">
    <source>
        <dbReference type="EMBL" id="VUC33467.1"/>
    </source>
</evidence>
<comment type="similarity">
    <text evidence="7">Belongs to the fluoride channel Fluc/FEX (TC 1.A.43) family.</text>
</comment>